<dbReference type="PROSITE" id="PS50103">
    <property type="entry name" value="ZF_C3H1"/>
    <property type="match status" value="1"/>
</dbReference>
<dbReference type="EMBL" id="KI913129">
    <property type="protein sequence ID" value="ETV78846.1"/>
    <property type="molecule type" value="Genomic_DNA"/>
</dbReference>
<dbReference type="GO" id="GO:0008270">
    <property type="term" value="F:zinc ion binding"/>
    <property type="evidence" value="ECO:0007669"/>
    <property type="project" value="UniProtKB-KW"/>
</dbReference>
<organism evidence="8">
    <name type="scientific">Aphanomyces astaci</name>
    <name type="common">Crayfish plague agent</name>
    <dbReference type="NCBI Taxonomy" id="112090"/>
    <lineage>
        <taxon>Eukaryota</taxon>
        <taxon>Sar</taxon>
        <taxon>Stramenopiles</taxon>
        <taxon>Oomycota</taxon>
        <taxon>Saprolegniomycetes</taxon>
        <taxon>Saprolegniales</taxon>
        <taxon>Verrucalvaceae</taxon>
        <taxon>Aphanomyces</taxon>
    </lineage>
</organism>
<keyword evidence="1 4" id="KW-0479">Metal-binding</keyword>
<feature type="region of interest" description="Disordered" evidence="5">
    <location>
        <begin position="505"/>
        <end position="529"/>
    </location>
</feature>
<sequence>MRVQVVVELLPQRSTVCLSFDHADVTGNHVKAQLNAQTNVPFDLVQLLHGMTLLDDTCGVPHAPNVLRAVCGRGLLGGKGGFGAMLRSQGKGAGAKATRDFGSCRDLSGRRLRHVNQEIAIQKWNEEEGLRAQRKKDGIEDRELPVEETPSGIAGWHLNTPSWAEGFGKKASTRMKRKRKTIMCTSWIQARARATPPPNARRDWGCPRGRNCNYAHGELELRGEELTLYKKEQKEKSLREKDLKRDQYVHAIAPAALEADVNDAFLAGLRQRKTLQASQDAIKAELQAKMVFTPGDAKWGGGVSSVAGSWLVPLNGNVHVKQSTAEENATVEGRGSFGTATVFGCALHRGKWYYEVELLSAGVIQVGWADATFEADEDEGDGVGDHMASWAYDGCRQVKWTGGESAAYGAKWAAGDVVGCSVDIDAGTIEFALNGTSLGVAFTDVHATDATSMHPGGVFPAFSLETNERIRVNIGDRSFHYKPTDCTPVLDALVDVGTKAATSLVPTEQAISSNSEEEKTPPPPVHDAAAPEVDAPSLLTDILLDQEPAPSASPRLAVSPVQVNMLEDLMAFESIDALKALGMDKLKHELKHRGLKCGGTLEQRAERLYSIRGKAIQDIPRNLKAKV</sequence>
<dbReference type="Pfam" id="PF22782">
    <property type="entry name" value="SDE2"/>
    <property type="match status" value="1"/>
</dbReference>
<evidence type="ECO:0000313" key="8">
    <source>
        <dbReference type="EMBL" id="ETV78846.1"/>
    </source>
</evidence>
<feature type="zinc finger region" description="C3H1-type" evidence="4">
    <location>
        <begin position="178"/>
        <end position="219"/>
    </location>
</feature>
<dbReference type="STRING" id="112090.W4GHS0"/>
<dbReference type="OrthoDB" id="258495at2759"/>
<dbReference type="VEuPathDB" id="FungiDB:H257_07670"/>
<proteinExistence type="predicted"/>
<dbReference type="InterPro" id="IPR013320">
    <property type="entry name" value="ConA-like_dom_sf"/>
</dbReference>
<evidence type="ECO:0000256" key="4">
    <source>
        <dbReference type="PROSITE-ProRule" id="PRU00723"/>
    </source>
</evidence>
<dbReference type="Pfam" id="PF13297">
    <property type="entry name" value="SDE2_2C"/>
    <property type="match status" value="1"/>
</dbReference>
<dbReference type="GO" id="GO:0051603">
    <property type="term" value="P:proteolysis involved in protein catabolic process"/>
    <property type="evidence" value="ECO:0007669"/>
    <property type="project" value="TreeGrafter"/>
</dbReference>
<dbReference type="InterPro" id="IPR001870">
    <property type="entry name" value="B30.2/SPRY"/>
</dbReference>
<gene>
    <name evidence="8" type="ORF">H257_07670</name>
</gene>
<accession>W4GHS0</accession>
<evidence type="ECO:0000256" key="1">
    <source>
        <dbReference type="ARBA" id="ARBA00022723"/>
    </source>
</evidence>
<evidence type="ECO:0000259" key="7">
    <source>
        <dbReference type="PROSITE" id="PS50188"/>
    </source>
</evidence>
<evidence type="ECO:0000259" key="6">
    <source>
        <dbReference type="PROSITE" id="PS50103"/>
    </source>
</evidence>
<dbReference type="Gene3D" id="2.60.120.920">
    <property type="match status" value="1"/>
</dbReference>
<dbReference type="GeneID" id="20809666"/>
<feature type="domain" description="C3H1-type" evidence="6">
    <location>
        <begin position="178"/>
        <end position="219"/>
    </location>
</feature>
<keyword evidence="3 4" id="KW-0862">Zinc</keyword>
<dbReference type="SUPFAM" id="SSF49899">
    <property type="entry name" value="Concanavalin A-like lectins/glucanases"/>
    <property type="match status" value="1"/>
</dbReference>
<evidence type="ECO:0000256" key="5">
    <source>
        <dbReference type="SAM" id="MobiDB-lite"/>
    </source>
</evidence>
<evidence type="ECO:0008006" key="9">
    <source>
        <dbReference type="Google" id="ProtNLM"/>
    </source>
</evidence>
<dbReference type="InterPro" id="IPR045129">
    <property type="entry name" value="RNF123/RKP/RSPRY1"/>
</dbReference>
<keyword evidence="2 4" id="KW-0863">Zinc-finger</keyword>
<protein>
    <recommendedName>
        <fullName evidence="9">C3H1-type domain-containing protein</fullName>
    </recommendedName>
</protein>
<dbReference type="PROSITE" id="PS50188">
    <property type="entry name" value="B302_SPRY"/>
    <property type="match status" value="1"/>
</dbReference>
<dbReference type="GO" id="GO:0005737">
    <property type="term" value="C:cytoplasm"/>
    <property type="evidence" value="ECO:0007669"/>
    <property type="project" value="TreeGrafter"/>
</dbReference>
<name>W4GHS0_APHAT</name>
<dbReference type="InterPro" id="IPR003877">
    <property type="entry name" value="SPRY_dom"/>
</dbReference>
<reference evidence="8" key="1">
    <citation type="submission" date="2013-12" db="EMBL/GenBank/DDBJ databases">
        <title>The Genome Sequence of Aphanomyces astaci APO3.</title>
        <authorList>
            <consortium name="The Broad Institute Genomics Platform"/>
            <person name="Russ C."/>
            <person name="Tyler B."/>
            <person name="van West P."/>
            <person name="Dieguez-Uribeondo J."/>
            <person name="Young S.K."/>
            <person name="Zeng Q."/>
            <person name="Gargeya S."/>
            <person name="Fitzgerald M."/>
            <person name="Abouelleil A."/>
            <person name="Alvarado L."/>
            <person name="Chapman S.B."/>
            <person name="Gainer-Dewar J."/>
            <person name="Goldberg J."/>
            <person name="Griggs A."/>
            <person name="Gujja S."/>
            <person name="Hansen M."/>
            <person name="Howarth C."/>
            <person name="Imamovic A."/>
            <person name="Ireland A."/>
            <person name="Larimer J."/>
            <person name="McCowan C."/>
            <person name="Murphy C."/>
            <person name="Pearson M."/>
            <person name="Poon T.W."/>
            <person name="Priest M."/>
            <person name="Roberts A."/>
            <person name="Saif S."/>
            <person name="Shea T."/>
            <person name="Sykes S."/>
            <person name="Wortman J."/>
            <person name="Nusbaum C."/>
            <person name="Birren B."/>
        </authorList>
    </citation>
    <scope>NUCLEOTIDE SEQUENCE [LARGE SCALE GENOMIC DNA]</scope>
    <source>
        <strain evidence="8">APO3</strain>
    </source>
</reference>
<dbReference type="InterPro" id="IPR025086">
    <property type="entry name" value="SDE2/SF3A3_SAP"/>
</dbReference>
<dbReference type="RefSeq" id="XP_009831565.1">
    <property type="nucleotide sequence ID" value="XM_009833263.1"/>
</dbReference>
<dbReference type="InterPro" id="IPR000571">
    <property type="entry name" value="Znf_CCCH"/>
</dbReference>
<dbReference type="PANTHER" id="PTHR13363:SF5">
    <property type="entry name" value="E3 UBIQUITIN-PROTEIN LIGASE RNF123"/>
    <property type="match status" value="1"/>
</dbReference>
<dbReference type="AlphaFoldDB" id="W4GHS0"/>
<evidence type="ECO:0000256" key="2">
    <source>
        <dbReference type="ARBA" id="ARBA00022771"/>
    </source>
</evidence>
<dbReference type="PANTHER" id="PTHR13363">
    <property type="entry name" value="RING FINGER AND SRY DOMAIN-CONTAINING"/>
    <property type="match status" value="1"/>
</dbReference>
<dbReference type="Pfam" id="PF00622">
    <property type="entry name" value="SPRY"/>
    <property type="match status" value="1"/>
</dbReference>
<dbReference type="InterPro" id="IPR043136">
    <property type="entry name" value="B30.2/SPRY_sf"/>
</dbReference>
<dbReference type="Gene3D" id="4.10.1000.10">
    <property type="entry name" value="Zinc finger, CCCH-type"/>
    <property type="match status" value="1"/>
</dbReference>
<dbReference type="GO" id="GO:0004842">
    <property type="term" value="F:ubiquitin-protein transferase activity"/>
    <property type="evidence" value="ECO:0007669"/>
    <property type="project" value="InterPro"/>
</dbReference>
<dbReference type="SMART" id="SM00449">
    <property type="entry name" value="SPRY"/>
    <property type="match status" value="1"/>
</dbReference>
<dbReference type="InterPro" id="IPR053822">
    <property type="entry name" value="SDE2-like_dom"/>
</dbReference>
<feature type="compositionally biased region" description="Polar residues" evidence="5">
    <location>
        <begin position="505"/>
        <end position="514"/>
    </location>
</feature>
<feature type="domain" description="B30.2/SPRY" evidence="7">
    <location>
        <begin position="270"/>
        <end position="479"/>
    </location>
</feature>
<evidence type="ECO:0000256" key="3">
    <source>
        <dbReference type="ARBA" id="ARBA00022833"/>
    </source>
</evidence>